<evidence type="ECO:0000313" key="7">
    <source>
        <dbReference type="EMBL" id="EKD05596.1"/>
    </source>
</evidence>
<evidence type="ECO:0000256" key="1">
    <source>
        <dbReference type="ARBA" id="ARBA00004629"/>
    </source>
</evidence>
<dbReference type="GO" id="GO:0004672">
    <property type="term" value="F:protein kinase activity"/>
    <property type="evidence" value="ECO:0007669"/>
    <property type="project" value="InterPro"/>
</dbReference>
<feature type="region of interest" description="Disordered" evidence="5">
    <location>
        <begin position="387"/>
        <end position="415"/>
    </location>
</feature>
<dbReference type="SMART" id="SM00220">
    <property type="entry name" value="S_TKc"/>
    <property type="match status" value="1"/>
</dbReference>
<evidence type="ECO:0000259" key="6">
    <source>
        <dbReference type="PROSITE" id="PS50011"/>
    </source>
</evidence>
<feature type="region of interest" description="Disordered" evidence="5">
    <location>
        <begin position="281"/>
        <end position="324"/>
    </location>
</feature>
<dbReference type="GO" id="GO:0051754">
    <property type="term" value="P:meiotic sister chromatid cohesion, centromeric"/>
    <property type="evidence" value="ECO:0007669"/>
    <property type="project" value="TreeGrafter"/>
</dbReference>
<sequence>MSAVPAATPSRASPEQPAPVTDFTLIESQKENIRPLATGRSAATLGVLFDKSREEEASRAVAEGTEQFMKDIEEAERREREGEDMVDGVQDVLDLYNRKKKADDVYRLGIARKAAPLERLKGRHQAFLTRIMAPPSGVIPDDDPLPPPRPSSSRSVLGQVGGGGGLASVSGATPVQPSSQRISRGTNGSKLEIFSDASGAAADPEASQWEDFGTRDGRRKENHMEATPWKGETLPQSAARHRVAPRTPKLEVFKDTSDNGAVRHADDAQAGLVIRAKAPLSEAEQLRDDPLKNYDTSNVSKSVPTLPPPPPSARKPTHKKKREPAHVMEPWVCPTGGPERPTAKGKMERVMFDWDATFKGGEEWSFQEVRAKKLGLFGKEWKPLKDWEKGWHKPGATTPVKEEPKKAGPPSPTINTKLANAEVMNLFNQTLHGGKVRDPDFDTDSDDDDDEEADDVAPLPTPLPPRQPERQMLSMMTPGGMIPPTPTPAQGANARRQSPQMNVFADESATPAPSRMAVFADENATPAPRPQVFADENAPSARKVNVFADSTPKPKPLSGRTPLAPSASKPRAFGLLEEPATPSANIFAATPAPVKVASPIQEEDENTAQDENDVPSRKASPVAQTNVFDENAAPRRKSSPLSQSVNVFNEVAPPSRKSSPLSQSVNVFDENAGPSRKASPLSQNVNVLDKNAVPSRHASPLAQSSGPVSDDNAGPSRRASPSAQSVGPASDENAVPSRKASPVAQQSEKIFNENAPIRRNPFDPSPEPAPVEPENQGPYEEYEDYYTDEEPGYGRPMKNFAYKSIMTPVTERTENTIFLNQTMRSEVLSEAEEEEEERLRSPHLTAVTEADEPPSRSVRRESGHSSHDSVGNCSGSIDTGAFQIPDGYTIHPTAANTTLGQVHDETGSYAVDEPSAASSSEILSQIPNPCCPTDEAVVATLLSRMDPPFVPAADNRTSKSSRLAKLQAAAKARSRRSSSMSRTSLAPQDDAYHLSLGKEYEMREKLGEGGFGAVFAAVDVAARAAMLDRDEDESDDEVDETSTLVAIKVEAPGSLWEAAMLQRVHSRLAAELIPSIIRPRGLHAYSDESYLLLDFSAQGTLLDVVNKATVWGISAIPNGPSVPDEIVALFFTAELLRLVEGLHSQSMIHGDLKIDNCMVRLDAIPASDGGASSWSTQYSRDGRGGWKHKGVRLIDFGRAQDLTLYDAGKEQRFTADWKTDERDCPAMRQGRAWSYDTDYFGLAGVCYCLLFGKFIATETDERGRVRVDQAFKRYWQVQLWTRVFDTLLNPYDGAGAEGEGERGPILGKLRELREALEEWLEANCQKNGKSLKQLLKRIELRAMERR</sequence>
<accession>K1VYB6</accession>
<evidence type="ECO:0000256" key="2">
    <source>
        <dbReference type="ARBA" id="ARBA00022454"/>
    </source>
</evidence>
<dbReference type="Proteomes" id="UP000006757">
    <property type="component" value="Unassembled WGS sequence"/>
</dbReference>
<feature type="region of interest" description="Disordered" evidence="5">
    <location>
        <begin position="951"/>
        <end position="986"/>
    </location>
</feature>
<dbReference type="GO" id="GO:0005634">
    <property type="term" value="C:nucleus"/>
    <property type="evidence" value="ECO:0007669"/>
    <property type="project" value="TreeGrafter"/>
</dbReference>
<dbReference type="EMBL" id="AMBO01000062">
    <property type="protein sequence ID" value="EKD05596.1"/>
    <property type="molecule type" value="Genomic_DNA"/>
</dbReference>
<dbReference type="GO" id="GO:0000776">
    <property type="term" value="C:kinetochore"/>
    <property type="evidence" value="ECO:0007669"/>
    <property type="project" value="UniProtKB-KW"/>
</dbReference>
<evidence type="ECO:0000256" key="5">
    <source>
        <dbReference type="SAM" id="MobiDB-lite"/>
    </source>
</evidence>
<feature type="region of interest" description="Disordered" evidence="5">
    <location>
        <begin position="526"/>
        <end position="578"/>
    </location>
</feature>
<dbReference type="InParanoid" id="K1VYB6"/>
<keyword evidence="8" id="KW-1185">Reference proteome</keyword>
<feature type="compositionally biased region" description="Basic and acidic residues" evidence="5">
    <location>
        <begin position="248"/>
        <end position="263"/>
    </location>
</feature>
<keyword evidence="4" id="KW-0137">Centromere</keyword>
<comment type="caution">
    <text evidence="7">The sequence shown here is derived from an EMBL/GenBank/DDBJ whole genome shotgun (WGS) entry which is preliminary data.</text>
</comment>
<feature type="compositionally biased region" description="Basic and acidic residues" evidence="5">
    <location>
        <begin position="858"/>
        <end position="867"/>
    </location>
</feature>
<feature type="region of interest" description="Disordered" evidence="5">
    <location>
        <begin position="431"/>
        <end position="497"/>
    </location>
</feature>
<comment type="subcellular location">
    <subcellularLocation>
        <location evidence="1">Chromosome</location>
        <location evidence="1">Centromere</location>
        <location evidence="1">Kinetochore</location>
    </subcellularLocation>
</comment>
<dbReference type="STRING" id="1220162.K1VYB6"/>
<feature type="compositionally biased region" description="Basic and acidic residues" evidence="5">
    <location>
        <begin position="212"/>
        <end position="224"/>
    </location>
</feature>
<dbReference type="InterPro" id="IPR000719">
    <property type="entry name" value="Prot_kinase_dom"/>
</dbReference>
<dbReference type="eggNOG" id="KOG1166">
    <property type="taxonomic scope" value="Eukaryota"/>
</dbReference>
<dbReference type="PANTHER" id="PTHR14030:SF4">
    <property type="entry name" value="BUB1 KINASE, ISOFORM A-RELATED"/>
    <property type="match status" value="1"/>
</dbReference>
<proteinExistence type="predicted"/>
<feature type="compositionally biased region" description="Polar residues" evidence="5">
    <location>
        <begin position="173"/>
        <end position="189"/>
    </location>
</feature>
<feature type="compositionally biased region" description="Polar residues" evidence="5">
    <location>
        <begin position="656"/>
        <end position="666"/>
    </location>
</feature>
<dbReference type="OrthoDB" id="248495at2759"/>
<feature type="compositionally biased region" description="Polar residues" evidence="5">
    <location>
        <begin position="294"/>
        <end position="303"/>
    </location>
</feature>
<feature type="compositionally biased region" description="Acidic residues" evidence="5">
    <location>
        <begin position="601"/>
        <end position="613"/>
    </location>
</feature>
<dbReference type="Gene3D" id="1.10.510.10">
    <property type="entry name" value="Transferase(Phosphotransferase) domain 1"/>
    <property type="match status" value="1"/>
</dbReference>
<dbReference type="InterPro" id="IPR011009">
    <property type="entry name" value="Kinase-like_dom_sf"/>
</dbReference>
<feature type="region of interest" description="Disordered" evidence="5">
    <location>
        <begin position="595"/>
        <end position="796"/>
    </location>
</feature>
<keyword evidence="2" id="KW-0158">Chromosome</keyword>
<protein>
    <submittedName>
        <fullName evidence="7">Protein kinase</fullName>
    </submittedName>
</protein>
<feature type="region of interest" description="Disordered" evidence="5">
    <location>
        <begin position="131"/>
        <end position="263"/>
    </location>
</feature>
<feature type="region of interest" description="Disordered" evidence="5">
    <location>
        <begin position="1"/>
        <end position="20"/>
    </location>
</feature>
<dbReference type="SUPFAM" id="SSF56112">
    <property type="entry name" value="Protein kinase-like (PK-like)"/>
    <property type="match status" value="1"/>
</dbReference>
<keyword evidence="7" id="KW-0418">Kinase</keyword>
<evidence type="ECO:0000256" key="4">
    <source>
        <dbReference type="ARBA" id="ARBA00023328"/>
    </source>
</evidence>
<dbReference type="GO" id="GO:0005524">
    <property type="term" value="F:ATP binding"/>
    <property type="evidence" value="ECO:0007669"/>
    <property type="project" value="InterPro"/>
</dbReference>
<dbReference type="Gene3D" id="1.25.40.430">
    <property type="match status" value="2"/>
</dbReference>
<dbReference type="GO" id="GO:0007094">
    <property type="term" value="P:mitotic spindle assembly checkpoint signaling"/>
    <property type="evidence" value="ECO:0007669"/>
    <property type="project" value="InterPro"/>
</dbReference>
<feature type="region of interest" description="Disordered" evidence="5">
    <location>
        <begin position="826"/>
        <end position="874"/>
    </location>
</feature>
<dbReference type="Pfam" id="PF00069">
    <property type="entry name" value="Pkinase"/>
    <property type="match status" value="1"/>
</dbReference>
<dbReference type="InterPro" id="IPR015661">
    <property type="entry name" value="Bub1/Mad3"/>
</dbReference>
<name>K1VYB6_TRIAC</name>
<dbReference type="PROSITE" id="PS50011">
    <property type="entry name" value="PROTEIN_KINASE_DOM"/>
    <property type="match status" value="1"/>
</dbReference>
<keyword evidence="7" id="KW-0808">Transferase</keyword>
<organism evidence="7 8">
    <name type="scientific">Trichosporon asahii var. asahii (strain CBS 8904)</name>
    <name type="common">Yeast</name>
    <dbReference type="NCBI Taxonomy" id="1220162"/>
    <lineage>
        <taxon>Eukaryota</taxon>
        <taxon>Fungi</taxon>
        <taxon>Dikarya</taxon>
        <taxon>Basidiomycota</taxon>
        <taxon>Agaricomycotina</taxon>
        <taxon>Tremellomycetes</taxon>
        <taxon>Trichosporonales</taxon>
        <taxon>Trichosporonaceae</taxon>
        <taxon>Trichosporon</taxon>
    </lineage>
</organism>
<reference evidence="7 8" key="1">
    <citation type="journal article" date="2012" name="Eukaryot. Cell">
        <title>Genome sequence of the Trichosporon asahii environmental strain CBS 8904.</title>
        <authorList>
            <person name="Yang R.Y."/>
            <person name="Li H.T."/>
            <person name="Zhu H."/>
            <person name="Zhou G.P."/>
            <person name="Wang M."/>
            <person name="Wang L."/>
        </authorList>
    </citation>
    <scope>NUCLEOTIDE SEQUENCE [LARGE SCALE GENOMIC DNA]</scope>
    <source>
        <strain evidence="7 8">CBS 8904</strain>
    </source>
</reference>
<feature type="compositionally biased region" description="Acidic residues" evidence="5">
    <location>
        <begin position="780"/>
        <end position="791"/>
    </location>
</feature>
<feature type="compositionally biased region" description="Low complexity" evidence="5">
    <location>
        <begin position="958"/>
        <end position="986"/>
    </location>
</feature>
<feature type="domain" description="Protein kinase" evidence="6">
    <location>
        <begin position="1000"/>
        <end position="1346"/>
    </location>
</feature>
<dbReference type="GO" id="GO:0032991">
    <property type="term" value="C:protein-containing complex"/>
    <property type="evidence" value="ECO:0007669"/>
    <property type="project" value="UniProtKB-ARBA"/>
</dbReference>
<dbReference type="PROSITE" id="PS00108">
    <property type="entry name" value="PROTEIN_KINASE_ST"/>
    <property type="match status" value="1"/>
</dbReference>
<evidence type="ECO:0000313" key="8">
    <source>
        <dbReference type="Proteomes" id="UP000006757"/>
    </source>
</evidence>
<feature type="compositionally biased region" description="Acidic residues" evidence="5">
    <location>
        <begin position="441"/>
        <end position="455"/>
    </location>
</feature>
<keyword evidence="3" id="KW-0995">Kinetochore</keyword>
<evidence type="ECO:0000256" key="3">
    <source>
        <dbReference type="ARBA" id="ARBA00022838"/>
    </source>
</evidence>
<gene>
    <name evidence="7" type="ORF">A1Q2_00086</name>
</gene>
<dbReference type="HOGENOM" id="CLU_002115_1_0_1"/>
<dbReference type="PANTHER" id="PTHR14030">
    <property type="entry name" value="MITOTIC CHECKPOINT SERINE/THREONINE-PROTEIN KINASE BUB1"/>
    <property type="match status" value="1"/>
</dbReference>
<dbReference type="InterPro" id="IPR008271">
    <property type="entry name" value="Ser/Thr_kinase_AS"/>
</dbReference>